<evidence type="ECO:0008006" key="4">
    <source>
        <dbReference type="Google" id="ProtNLM"/>
    </source>
</evidence>
<feature type="signal peptide" evidence="1">
    <location>
        <begin position="1"/>
        <end position="28"/>
    </location>
</feature>
<evidence type="ECO:0000313" key="3">
    <source>
        <dbReference type="Proteomes" id="UP000325529"/>
    </source>
</evidence>
<dbReference type="RefSeq" id="WP_055552526.1">
    <property type="nucleotide sequence ID" value="NZ_CP023699.1"/>
</dbReference>
<gene>
    <name evidence="2" type="ORF">CP970_02025</name>
</gene>
<protein>
    <recommendedName>
        <fullName evidence="4">Secreted protein</fullName>
    </recommendedName>
</protein>
<keyword evidence="1" id="KW-0732">Signal</keyword>
<proteinExistence type="predicted"/>
<feature type="chain" id="PRO_5023809763" description="Secreted protein" evidence="1">
    <location>
        <begin position="29"/>
        <end position="159"/>
    </location>
</feature>
<organism evidence="2 3">
    <name type="scientific">Streptomyces kanamyceticus</name>
    <dbReference type="NCBI Taxonomy" id="1967"/>
    <lineage>
        <taxon>Bacteria</taxon>
        <taxon>Bacillati</taxon>
        <taxon>Actinomycetota</taxon>
        <taxon>Actinomycetes</taxon>
        <taxon>Kitasatosporales</taxon>
        <taxon>Streptomycetaceae</taxon>
        <taxon>Streptomyces</taxon>
    </lineage>
</organism>
<name>A0A5J6G7Y1_STRKN</name>
<reference evidence="2 3" key="1">
    <citation type="submission" date="2017-09" db="EMBL/GenBank/DDBJ databases">
        <authorList>
            <person name="Lee N."/>
            <person name="Cho B.-K."/>
        </authorList>
    </citation>
    <scope>NUCLEOTIDE SEQUENCE [LARGE SCALE GENOMIC DNA]</scope>
    <source>
        <strain evidence="2 3">ATCC 12853</strain>
    </source>
</reference>
<dbReference type="Proteomes" id="UP000325529">
    <property type="component" value="Chromosome"/>
</dbReference>
<keyword evidence="3" id="KW-1185">Reference proteome</keyword>
<accession>A0A5J6G7Y1</accession>
<evidence type="ECO:0000256" key="1">
    <source>
        <dbReference type="SAM" id="SignalP"/>
    </source>
</evidence>
<evidence type="ECO:0000313" key="2">
    <source>
        <dbReference type="EMBL" id="QEU89871.1"/>
    </source>
</evidence>
<dbReference type="EMBL" id="CP023699">
    <property type="protein sequence ID" value="QEU89871.1"/>
    <property type="molecule type" value="Genomic_DNA"/>
</dbReference>
<dbReference type="KEGG" id="ska:CP970_02025"/>
<sequence>MRTIHTAGLGAVAALAGLAGVLAPTAHAGTAPTPQSKPTMLVAGTADTGYSTAGYCQKRILRWGYEGYRACGSNRVIDVSWDGNNTPDETFVIGPNNHIYHVWKRAGGWKEMPGNGRANTIRDACMGPGYRGIMVWAGNTTYSNGFYSGKWHGWEKGTC</sequence>
<dbReference type="OrthoDB" id="4250829at2"/>
<dbReference type="AlphaFoldDB" id="A0A5J6G7Y1"/>